<dbReference type="EC" id="3.2.1.21" evidence="2"/>
<evidence type="ECO:0000256" key="6">
    <source>
        <dbReference type="RuleBase" id="RU003690"/>
    </source>
</evidence>
<feature type="chain" id="PRO_5032446501" description="beta-glucosidase" evidence="7">
    <location>
        <begin position="21"/>
        <end position="513"/>
    </location>
</feature>
<dbReference type="OrthoDB" id="65569at2759"/>
<dbReference type="PRINTS" id="PR00131">
    <property type="entry name" value="GLHYDRLASE1"/>
</dbReference>
<dbReference type="GO" id="GO:0008422">
    <property type="term" value="F:beta-glucosidase activity"/>
    <property type="evidence" value="ECO:0007669"/>
    <property type="project" value="TreeGrafter"/>
</dbReference>
<proteinExistence type="inferred from homology"/>
<evidence type="ECO:0000256" key="2">
    <source>
        <dbReference type="ARBA" id="ARBA00012744"/>
    </source>
</evidence>
<dbReference type="InterPro" id="IPR001360">
    <property type="entry name" value="Glyco_hydro_1"/>
</dbReference>
<feature type="signal peptide" evidence="7">
    <location>
        <begin position="1"/>
        <end position="20"/>
    </location>
</feature>
<dbReference type="PANTHER" id="PTHR10353">
    <property type="entry name" value="GLYCOSYL HYDROLASE"/>
    <property type="match status" value="1"/>
</dbReference>
<dbReference type="InterPro" id="IPR017853">
    <property type="entry name" value="GH"/>
</dbReference>
<keyword evidence="7" id="KW-0732">Signal</keyword>
<organism evidence="8 9">
    <name type="scientific">Aphidius gifuensis</name>
    <name type="common">Parasitoid wasp</name>
    <dbReference type="NCBI Taxonomy" id="684658"/>
    <lineage>
        <taxon>Eukaryota</taxon>
        <taxon>Metazoa</taxon>
        <taxon>Ecdysozoa</taxon>
        <taxon>Arthropoda</taxon>
        <taxon>Hexapoda</taxon>
        <taxon>Insecta</taxon>
        <taxon>Pterygota</taxon>
        <taxon>Neoptera</taxon>
        <taxon>Endopterygota</taxon>
        <taxon>Hymenoptera</taxon>
        <taxon>Apocrita</taxon>
        <taxon>Ichneumonoidea</taxon>
        <taxon>Braconidae</taxon>
        <taxon>Aphidiinae</taxon>
        <taxon>Aphidius</taxon>
    </lineage>
</organism>
<evidence type="ECO:0000256" key="7">
    <source>
        <dbReference type="SAM" id="SignalP"/>
    </source>
</evidence>
<comment type="similarity">
    <text evidence="1 6">Belongs to the glycosyl hydrolase 1 family.</text>
</comment>
<dbReference type="PANTHER" id="PTHR10353:SF36">
    <property type="entry name" value="LP05116P"/>
    <property type="match status" value="1"/>
</dbReference>
<dbReference type="AlphaFoldDB" id="A0A834XXR3"/>
<dbReference type="Gene3D" id="3.20.20.80">
    <property type="entry name" value="Glycosidases"/>
    <property type="match status" value="1"/>
</dbReference>
<gene>
    <name evidence="8" type="ORF">HCN44_011359</name>
</gene>
<reference evidence="8 9" key="1">
    <citation type="submission" date="2020-08" db="EMBL/GenBank/DDBJ databases">
        <title>Aphidius gifuensis genome sequencing and assembly.</title>
        <authorList>
            <person name="Du Z."/>
        </authorList>
    </citation>
    <scope>NUCLEOTIDE SEQUENCE [LARGE SCALE GENOMIC DNA]</scope>
    <source>
        <strain evidence="8">YNYX2018</strain>
        <tissue evidence="8">Adults</tissue>
    </source>
</reference>
<dbReference type="EMBL" id="JACMRX010000003">
    <property type="protein sequence ID" value="KAF7994090.1"/>
    <property type="molecule type" value="Genomic_DNA"/>
</dbReference>
<keyword evidence="9" id="KW-1185">Reference proteome</keyword>
<evidence type="ECO:0000313" key="8">
    <source>
        <dbReference type="EMBL" id="KAF7994090.1"/>
    </source>
</evidence>
<comment type="caution">
    <text evidence="8">The sequence shown here is derived from an EMBL/GenBank/DDBJ whole genome shotgun (WGS) entry which is preliminary data.</text>
</comment>
<dbReference type="Pfam" id="PF00232">
    <property type="entry name" value="Glyco_hydro_1"/>
    <property type="match status" value="1"/>
</dbReference>
<dbReference type="Proteomes" id="UP000639338">
    <property type="component" value="Unassembled WGS sequence"/>
</dbReference>
<protein>
    <recommendedName>
        <fullName evidence="2">beta-glucosidase</fullName>
        <ecNumber evidence="2">3.2.1.21</ecNumber>
    </recommendedName>
</protein>
<evidence type="ECO:0000256" key="3">
    <source>
        <dbReference type="ARBA" id="ARBA00022801"/>
    </source>
</evidence>
<evidence type="ECO:0000256" key="4">
    <source>
        <dbReference type="ARBA" id="ARBA00023295"/>
    </source>
</evidence>
<dbReference type="InterPro" id="IPR018120">
    <property type="entry name" value="Glyco_hydro_1_AS"/>
</dbReference>
<evidence type="ECO:0000256" key="5">
    <source>
        <dbReference type="PROSITE-ProRule" id="PRU10055"/>
    </source>
</evidence>
<feature type="active site" description="Nucleophile" evidence="5">
    <location>
        <position position="402"/>
    </location>
</feature>
<keyword evidence="4" id="KW-0326">Glycosidase</keyword>
<dbReference type="PROSITE" id="PS00572">
    <property type="entry name" value="GLYCOSYL_HYDROL_F1_1"/>
    <property type="match status" value="1"/>
</dbReference>
<dbReference type="SUPFAM" id="SSF51445">
    <property type="entry name" value="(Trans)glycosidases"/>
    <property type="match status" value="1"/>
</dbReference>
<sequence>MKPFSIGLQIFLLLPCLIFGRTTVNLPNPSDDDELLKFPDDLMIGVASSAFQTEGAWDVDGKSPSNWDEYTHVNNFGANADIACDSYHKYKEDIKLAANGNFKFFRMSLSWSRILPTGSIGNINYNAINHYKNVLNEVKKQGMIPFVTLYHWDHPAIFDKFGGWNSEKMIIAFNDYAQVVFKHFANIVKFWTTINEPMVYCYYGHGKGFFPPGDTFEGRGPYICGQNMLIAHAQVYHLFKNKYNNSDSQIGIVNACWNFYPENPSEPESADIAFEYNCGWLSNPIFSKEGDYPVIMKQRIKENSYLEGLSTSRLPELTEPMINLIKGTSDYFGLNYYSSRMSDKVEKTQSGKWFDDSGVNMTINNEWPMDVATWIPIVPEGLGDILRIIKNKYNNPPVYILENGIASNGSSYDLVRTKYFYSHMKEMLAAKNRDGCNVKAYVVWSLLDSFEWVAGYRQYFGIVYVDHNSPQRTRTPKTSYYWLKDMIHQRALPSTFITPLKPLKTIDSTGTES</sequence>
<evidence type="ECO:0000313" key="9">
    <source>
        <dbReference type="Proteomes" id="UP000639338"/>
    </source>
</evidence>
<evidence type="ECO:0000256" key="1">
    <source>
        <dbReference type="ARBA" id="ARBA00010838"/>
    </source>
</evidence>
<accession>A0A834XXR3</accession>
<keyword evidence="3" id="KW-0378">Hydrolase</keyword>
<dbReference type="GO" id="GO:0005975">
    <property type="term" value="P:carbohydrate metabolic process"/>
    <property type="evidence" value="ECO:0007669"/>
    <property type="project" value="InterPro"/>
</dbReference>
<name>A0A834XXR3_APHGI</name>